<name>A0A9P8TMW6_WICPI</name>
<proteinExistence type="predicted"/>
<dbReference type="EMBL" id="JAEUBG010002406">
    <property type="protein sequence ID" value="KAH3684575.1"/>
    <property type="molecule type" value="Genomic_DNA"/>
</dbReference>
<dbReference type="OrthoDB" id="433738at2759"/>
<dbReference type="Proteomes" id="UP000774326">
    <property type="component" value="Unassembled WGS sequence"/>
</dbReference>
<sequence length="195" mass="21954">MSLPFDYNNETKQVSLSEGITDEALLEEINQLNRLIKDLTSITTEVPESPEPSLQITNMLKKMIAGGVESLKKKQFKDAVTKLTLALEIQHRRTNWEHFGVQLSETNGILQARCDAYIMNKQYIEAYADADMLLSTQVNTVDNFLRKAIAELNLGKLQEAKVDLERGLCFHENDKRLADHLGLVNHAIAVENGEA</sequence>
<evidence type="ECO:0000313" key="1">
    <source>
        <dbReference type="EMBL" id="KAH3684575.1"/>
    </source>
</evidence>
<evidence type="ECO:0000313" key="2">
    <source>
        <dbReference type="Proteomes" id="UP000774326"/>
    </source>
</evidence>
<keyword evidence="2" id="KW-1185">Reference proteome</keyword>
<accession>A0A9P8TMW6</accession>
<comment type="caution">
    <text evidence="1">The sequence shown here is derived from an EMBL/GenBank/DDBJ whole genome shotgun (WGS) entry which is preliminary data.</text>
</comment>
<dbReference type="Gene3D" id="1.25.40.10">
    <property type="entry name" value="Tetratricopeptide repeat domain"/>
    <property type="match status" value="1"/>
</dbReference>
<reference evidence="1" key="2">
    <citation type="submission" date="2021-01" db="EMBL/GenBank/DDBJ databases">
        <authorList>
            <person name="Schikora-Tamarit M.A."/>
        </authorList>
    </citation>
    <scope>NUCLEOTIDE SEQUENCE</scope>
    <source>
        <strain evidence="1">CBS2887</strain>
    </source>
</reference>
<gene>
    <name evidence="1" type="ORF">WICPIJ_004465</name>
</gene>
<reference evidence="1" key="1">
    <citation type="journal article" date="2021" name="Open Biol.">
        <title>Shared evolutionary footprints suggest mitochondrial oxidative damage underlies multiple complex I losses in fungi.</title>
        <authorList>
            <person name="Schikora-Tamarit M.A."/>
            <person name="Marcet-Houben M."/>
            <person name="Nosek J."/>
            <person name="Gabaldon T."/>
        </authorList>
    </citation>
    <scope>NUCLEOTIDE SEQUENCE</scope>
    <source>
        <strain evidence="1">CBS2887</strain>
    </source>
</reference>
<dbReference type="InterPro" id="IPR011990">
    <property type="entry name" value="TPR-like_helical_dom_sf"/>
</dbReference>
<dbReference type="SUPFAM" id="SSF48452">
    <property type="entry name" value="TPR-like"/>
    <property type="match status" value="1"/>
</dbReference>
<evidence type="ECO:0008006" key="3">
    <source>
        <dbReference type="Google" id="ProtNLM"/>
    </source>
</evidence>
<protein>
    <recommendedName>
        <fullName evidence="3">Translocation protein SEC72</fullName>
    </recommendedName>
</protein>
<dbReference type="AlphaFoldDB" id="A0A9P8TMW6"/>
<organism evidence="1 2">
    <name type="scientific">Wickerhamomyces pijperi</name>
    <name type="common">Yeast</name>
    <name type="synonym">Pichia pijperi</name>
    <dbReference type="NCBI Taxonomy" id="599730"/>
    <lineage>
        <taxon>Eukaryota</taxon>
        <taxon>Fungi</taxon>
        <taxon>Dikarya</taxon>
        <taxon>Ascomycota</taxon>
        <taxon>Saccharomycotina</taxon>
        <taxon>Saccharomycetes</taxon>
        <taxon>Phaffomycetales</taxon>
        <taxon>Wickerhamomycetaceae</taxon>
        <taxon>Wickerhamomyces</taxon>
    </lineage>
</organism>